<protein>
    <submittedName>
        <fullName evidence="3">Related to RNA-directed RNA polymerase</fullName>
    </submittedName>
</protein>
<feature type="region of interest" description="Disordered" evidence="1">
    <location>
        <begin position="1466"/>
        <end position="1488"/>
    </location>
</feature>
<evidence type="ECO:0000256" key="1">
    <source>
        <dbReference type="SAM" id="MobiDB-lite"/>
    </source>
</evidence>
<keyword evidence="3" id="KW-0548">Nucleotidyltransferase</keyword>
<keyword evidence="3" id="KW-0696">RNA-directed RNA polymerase</keyword>
<name>I2G649_USTHO</name>
<dbReference type="EMBL" id="CAGI01000194">
    <property type="protein sequence ID" value="CCF54642.1"/>
    <property type="molecule type" value="Genomic_DNA"/>
</dbReference>
<keyword evidence="4" id="KW-1185">Reference proteome</keyword>
<dbReference type="InterPro" id="IPR007855">
    <property type="entry name" value="RDRP"/>
</dbReference>
<dbReference type="GO" id="GO:0003723">
    <property type="term" value="F:RNA binding"/>
    <property type="evidence" value="ECO:0007669"/>
    <property type="project" value="UniProtKB-KW"/>
</dbReference>
<dbReference type="GO" id="GO:0003968">
    <property type="term" value="F:RNA-directed RNA polymerase activity"/>
    <property type="evidence" value="ECO:0007669"/>
    <property type="project" value="UniProtKB-KW"/>
</dbReference>
<dbReference type="InterPro" id="IPR057596">
    <property type="entry name" value="RDRP_core"/>
</dbReference>
<dbReference type="Pfam" id="PF05183">
    <property type="entry name" value="RdRP"/>
    <property type="match status" value="1"/>
</dbReference>
<feature type="region of interest" description="Disordered" evidence="1">
    <location>
        <begin position="372"/>
        <end position="392"/>
    </location>
</feature>
<sequence length="1557" mass="172317">MELFVHNIPNSLNNKAIESFIYAVLQKENHFSSPYQPSSGSSTASISINKGFFFRRFERHRNQGLITFARERVARWFLYYAESQTFMRRYNIRLKKGRDSPSKAFIKAISENVTDQQPSASAERHSEAQAFVFGLAHTGYWSALHRFNWTRSFSGNHRLTIDGGVIIIALPEYSMSFLPRDVRSYGTAFIDPKSLNNGKTAGRASGRDGRVEAHTTKNATGWVGAIFLFELKHNPQFASVSSNSSDHGYKPPSRLIRLSFAADTHGLKAAYQLDGVLDSLLASYQRINMRQIQMAQDSNSGFIERFFNRSKKLDIELAFVRESLLRNELVSISALNKEINHRLEDMIHQGNQQLALRALKNFVAKLELRQERGKDEEQGNKKTARLFEESRAETESNTSRDLFVDLDSFLATVDDVYSPMLHIDVTPTRILLHGPHYHVSNRVIRSYPNHWHHFARVTFTNEDRDLATSIRPNYGFDDSERYIQSRVLNVLLHGLNVAGRHWDLLAWSSSSISTHTVWFVTPFVDNNGQRIDANVIRSRLGDFSDVIKSPALYGARLSQAFSATAHTISVPASHIHAKPDKVSEQGMPYTDGVGQISPELMAEVWTSFLAAHGEGRKRKLLKAAAPSAIQMRLGGSKGVLAVNPRLRGKVLIIRPSMTKFGSPHQDLEVANASTRARPAKLNRPLINALEDRGVPASAFMEIQDEAITLIGRARSDFQAAARLCSAFSFGTGCNLRSLFQKLHSLGLGGKTVHVDSFFLVIAKSVTAAALGDMKRKARIPTRGVTMLGIADEFSLLKEGEVFAQVESVESGKVTRRILVGRNLIGRSPTVDPADVAMVKCVKPPPGHPLLQLRNVIVFDTCSRDQPFPRRLGGGDCDGDLYTIYEDDRLFTKAQQSAMTFHPKIAPAELSRDCGSYELAFFFTQFMLNDFIGLVSSTHLRIADISELGSHDSRCKTLARLHSQATDFKKTGYAVDRSQMPRHREPIIPDFLAQGEKREGKLVYSSSRALGYLYRAVSWQQTDTPSLDRSTDPETGLVTVGAADCFDENDEQASEFGSAMSSILEEEIDSQPVRASSLRATLSTGVRPLTEGTGEAHPGASGETETATASPWAFKDVTFPQLLEKIRWSNSNFLEQCVHQEDKDASVVEEGHRYISVFQHFTRELRQVSRMIASYHPDVDRPWDGLSGAEASLGGTLLVSEVHLLTGRLPWSKVNKKKRDESNNTLLDNMRALCTMLRKDISSISERKAFGGTASSVDTHRLSNGNAEDQGQITVDGGSEVKMKEDGEASAPGSQTPRFGATRVSGNGSIQAPYELLSDDDDAMSISSDSTIDVVAVRPANAIIQIYPDGSGTNAGPAQAAADAVLPGVNKSNGASSSIHNDYAVADDDEDEEGEITVRSAQKIVDSLWKACHFFCSPLRPRYSNLYGYNTFMLTLAMHLLSMLDTLKHLYRNPSLRSVYQHRRANSVASSAATQDTTGSSTANDLRTGESGRIDRVAMQLDVQGNLDHLYGSDEYEYDDDEVEGRLDRNYSLTADAMSALDLGTVLLDSGANDGRND</sequence>
<evidence type="ECO:0000313" key="4">
    <source>
        <dbReference type="Proteomes" id="UP000006174"/>
    </source>
</evidence>
<feature type="compositionally biased region" description="Polar residues" evidence="1">
    <location>
        <begin position="1252"/>
        <end position="1272"/>
    </location>
</feature>
<feature type="domain" description="RDRP core" evidence="2">
    <location>
        <begin position="425"/>
        <end position="1016"/>
    </location>
</feature>
<gene>
    <name evidence="3" type="ORF">UHOR_01631</name>
</gene>
<evidence type="ECO:0000313" key="3">
    <source>
        <dbReference type="EMBL" id="CCF54642.1"/>
    </source>
</evidence>
<dbReference type="eggNOG" id="KOG0988">
    <property type="taxonomic scope" value="Eukaryota"/>
</dbReference>
<dbReference type="STRING" id="1128400.I2G649"/>
<comment type="caution">
    <text evidence="3">The sequence shown here is derived from an EMBL/GenBank/DDBJ whole genome shotgun (WGS) entry which is preliminary data.</text>
</comment>
<feature type="region of interest" description="Disordered" evidence="1">
    <location>
        <begin position="1083"/>
        <end position="1107"/>
    </location>
</feature>
<accession>I2G649</accession>
<dbReference type="PANTHER" id="PTHR23079">
    <property type="entry name" value="RNA-DEPENDENT RNA POLYMERASE"/>
    <property type="match status" value="1"/>
</dbReference>
<evidence type="ECO:0000259" key="2">
    <source>
        <dbReference type="Pfam" id="PF05183"/>
    </source>
</evidence>
<dbReference type="PANTHER" id="PTHR23079:SF17">
    <property type="entry name" value="RNA-DEPENDENT RNA POLYMERASE"/>
    <property type="match status" value="1"/>
</dbReference>
<dbReference type="HOGENOM" id="CLU_244074_0_0_1"/>
<feature type="region of interest" description="Disordered" evidence="1">
    <location>
        <begin position="1252"/>
        <end position="1306"/>
    </location>
</feature>
<dbReference type="Proteomes" id="UP000006174">
    <property type="component" value="Unassembled WGS sequence"/>
</dbReference>
<dbReference type="GO" id="GO:0030422">
    <property type="term" value="P:siRNA processing"/>
    <property type="evidence" value="ECO:0007669"/>
    <property type="project" value="TreeGrafter"/>
</dbReference>
<reference evidence="3 4" key="1">
    <citation type="journal article" date="2012" name="Plant Cell">
        <title>Genome comparison of barley and maize smut fungi reveals targeted loss of RNA silencing components and species-specific presence of transposable elements.</title>
        <authorList>
            <person name="Laurie J.D."/>
            <person name="Ali S."/>
            <person name="Linning R."/>
            <person name="Mannhaupt G."/>
            <person name="Wong P."/>
            <person name="Gueldener U."/>
            <person name="Muensterkoetter M."/>
            <person name="Moore R."/>
            <person name="Kahmann R."/>
            <person name="Bakkeren G."/>
            <person name="Schirawski J."/>
        </authorList>
    </citation>
    <scope>NUCLEOTIDE SEQUENCE [LARGE SCALE GENOMIC DNA]</scope>
    <source>
        <strain evidence="4">Uh4875-4</strain>
    </source>
</reference>
<organism evidence="3 4">
    <name type="scientific">Ustilago hordei</name>
    <name type="common">Barley covered smut fungus</name>
    <dbReference type="NCBI Taxonomy" id="120017"/>
    <lineage>
        <taxon>Eukaryota</taxon>
        <taxon>Fungi</taxon>
        <taxon>Dikarya</taxon>
        <taxon>Basidiomycota</taxon>
        <taxon>Ustilaginomycotina</taxon>
        <taxon>Ustilaginomycetes</taxon>
        <taxon>Ustilaginales</taxon>
        <taxon>Ustilaginaceae</taxon>
        <taxon>Ustilago</taxon>
    </lineage>
</organism>
<keyword evidence="3" id="KW-0808">Transferase</keyword>
<proteinExistence type="predicted"/>
<feature type="compositionally biased region" description="Polar residues" evidence="1">
    <location>
        <begin position="1466"/>
        <end position="1484"/>
    </location>
</feature>
<dbReference type="GO" id="GO:0031380">
    <property type="term" value="C:nuclear RNA-directed RNA polymerase complex"/>
    <property type="evidence" value="ECO:0007669"/>
    <property type="project" value="TreeGrafter"/>
</dbReference>